<dbReference type="PANTHER" id="PTHR23354">
    <property type="entry name" value="NUCLEOLAR PROTEIN 7/ESTROGEN RECEPTOR COACTIVATOR-RELATED"/>
    <property type="match status" value="1"/>
</dbReference>
<evidence type="ECO:0000259" key="1">
    <source>
        <dbReference type="PROSITE" id="PS51886"/>
    </source>
</evidence>
<evidence type="ECO:0000313" key="2">
    <source>
        <dbReference type="EMBL" id="KAK9768794.1"/>
    </source>
</evidence>
<dbReference type="InterPro" id="IPR006571">
    <property type="entry name" value="TLDc_dom"/>
</dbReference>
<reference evidence="2 3" key="1">
    <citation type="submission" date="2023-04" db="EMBL/GenBank/DDBJ databases">
        <title>Genome of Basidiobolus ranarum AG-B5.</title>
        <authorList>
            <person name="Stajich J.E."/>
            <person name="Carter-House D."/>
            <person name="Gryganskyi A."/>
        </authorList>
    </citation>
    <scope>NUCLEOTIDE SEQUENCE [LARGE SCALE GENOMIC DNA]</scope>
    <source>
        <strain evidence="2 3">AG-B5</strain>
    </source>
</reference>
<accession>A0ABR2X4X0</accession>
<protein>
    <submittedName>
        <fullName evidence="2">Restriction of telomere capping protein 5</fullName>
    </submittedName>
</protein>
<dbReference type="SMART" id="SM00584">
    <property type="entry name" value="TLDc"/>
    <property type="match status" value="1"/>
</dbReference>
<dbReference type="EMBL" id="JASJQH010000005">
    <property type="protein sequence ID" value="KAK9768794.1"/>
    <property type="molecule type" value="Genomic_DNA"/>
</dbReference>
<organism evidence="2 3">
    <name type="scientific">Basidiobolus ranarum</name>
    <dbReference type="NCBI Taxonomy" id="34480"/>
    <lineage>
        <taxon>Eukaryota</taxon>
        <taxon>Fungi</taxon>
        <taxon>Fungi incertae sedis</taxon>
        <taxon>Zoopagomycota</taxon>
        <taxon>Entomophthoromycotina</taxon>
        <taxon>Basidiobolomycetes</taxon>
        <taxon>Basidiobolales</taxon>
        <taxon>Basidiobolaceae</taxon>
        <taxon>Basidiobolus</taxon>
    </lineage>
</organism>
<dbReference type="PROSITE" id="PS51886">
    <property type="entry name" value="TLDC"/>
    <property type="match status" value="1"/>
</dbReference>
<dbReference type="Proteomes" id="UP001479436">
    <property type="component" value="Unassembled WGS sequence"/>
</dbReference>
<gene>
    <name evidence="2" type="primary">RTC5_1</name>
    <name evidence="2" type="ORF">K7432_000312</name>
</gene>
<dbReference type="Pfam" id="PF07534">
    <property type="entry name" value="TLD"/>
    <property type="match status" value="1"/>
</dbReference>
<keyword evidence="3" id="KW-1185">Reference proteome</keyword>
<feature type="domain" description="TLDc" evidence="1">
    <location>
        <begin position="294"/>
        <end position="485"/>
    </location>
</feature>
<name>A0ABR2X4X0_9FUNG</name>
<proteinExistence type="predicted"/>
<sequence length="558" mass="63362">MGQNQSNLSESSIFLTSESQNDATTSSSSRELEPKLTPIEITSLRQIYSKLKSVNDDGVELVTEETFQKYLGLPADMLFGKLLYRSFVQLPFIGNYEAIPGEPKLSYALLLYSTRFYCGKDQSLTFSGPKGSDFSSQTKLLFESFCAFPTGETQSENFQDDKKVTCQDLLELCKGILWILKAHYLMVLSSKSDLNELVIDEKIITSLIQQMAIAERESQGIPRGSFSFDLLEEEISWPTFLTVVQRNVPRVFKILERFIYTKFCVDTSLNLADSHKEFLVGVDSILPKIDLRSNILKIDDWSLLTWLLPESRGRSWDVLYTASEHGFNISHFKARVFNYPAATCLLIKGYPVVSRRLLHNRFLKVAHDPTFASKELILGAFIPEAWKFSREFWGSAECKLFELAPTYEVFPTTGSNNSYVYCHRSNGIGFGGSINEFRLHIKPDFQTGTYSNDPLHGTMSYKLSATRADFDVIFEIDDIEVIGLGGETAKQHQVNARLLEEMDIERGARVSSHSSEDTRQLLELAGILECSKKLDEFRTRKSLKLKAKSKPKRYAPYK</sequence>
<evidence type="ECO:0000313" key="3">
    <source>
        <dbReference type="Proteomes" id="UP001479436"/>
    </source>
</evidence>
<comment type="caution">
    <text evidence="2">The sequence shown here is derived from an EMBL/GenBank/DDBJ whole genome shotgun (WGS) entry which is preliminary data.</text>
</comment>